<reference evidence="2" key="1">
    <citation type="submission" date="2011-04" db="EMBL/GenBank/DDBJ databases">
        <title>Evolution of plant cell wall degrading machinery underlies the functional diversity of forest fungi.</title>
        <authorList>
            <consortium name="US DOE Joint Genome Institute (JGI-PGF)"/>
            <person name="Eastwood D.C."/>
            <person name="Floudas D."/>
            <person name="Binder M."/>
            <person name="Majcherczyk A."/>
            <person name="Schneider P."/>
            <person name="Aerts A."/>
            <person name="Asiegbu F.O."/>
            <person name="Baker S.E."/>
            <person name="Barry K."/>
            <person name="Bendiksby M."/>
            <person name="Blumentritt M."/>
            <person name="Coutinho P.M."/>
            <person name="Cullen D."/>
            <person name="Cullen D."/>
            <person name="Gathman A."/>
            <person name="Goodell B."/>
            <person name="Henrissat B."/>
            <person name="Ihrmark K."/>
            <person name="Kauserud H."/>
            <person name="Kohler A."/>
            <person name="LaButti K."/>
            <person name="Lapidus A."/>
            <person name="Lavin J.L."/>
            <person name="Lee Y.-H."/>
            <person name="Lindquist E."/>
            <person name="Lilly W."/>
            <person name="Lucas S."/>
            <person name="Morin E."/>
            <person name="Murat C."/>
            <person name="Oguiza J.A."/>
            <person name="Park J."/>
            <person name="Pisabarro A.G."/>
            <person name="Riley R."/>
            <person name="Rosling A."/>
            <person name="Salamov A."/>
            <person name="Schmidt O."/>
            <person name="Schmutz J."/>
            <person name="Skrede I."/>
            <person name="Stenlid J."/>
            <person name="Wiebenga A."/>
            <person name="Xie X."/>
            <person name="Kues U."/>
            <person name="Hibbett D.S."/>
            <person name="Hoffmeister D."/>
            <person name="Hogberg N."/>
            <person name="Martin F."/>
            <person name="Grigoriev I.V."/>
            <person name="Watkinson S.C."/>
        </authorList>
    </citation>
    <scope>NUCLEOTIDE SEQUENCE</scope>
    <source>
        <strain evidence="2">S7.9</strain>
    </source>
</reference>
<dbReference type="RefSeq" id="XP_007316562.1">
    <property type="nucleotide sequence ID" value="XM_007316500.1"/>
</dbReference>
<sequence>MDLINHDSILPGSSPLRAAICDKQRLNTSASPFIPSYHSSVVTIRSDDGTELKKDGLLLRGSPPPTAAVCGGQSLSTSASPFVPGSRLLKDTIKNKDGVELTPEILKKHSLAPPILPGRSADSHPTRVESEESKNKHLHEQKLKSWPEKESERTQQEAGNKHQLIKEADERQRIQREQDITQQQLNEQKKLIQAWLQETKDQHGQDLENARISELPNKVLSPSPSMPMEHNLNATADEAETSSEAGKKHPVIVPRTHSPDKSQDGAECALGSLNNHDRGFSRSSDAVEEMSVDALTKARLLERRQQKQDRIKSLLSMLAQQTLP</sequence>
<dbReference type="GeneID" id="18818548"/>
<name>F8NS80_SERL9</name>
<protein>
    <submittedName>
        <fullName evidence="2">Uncharacterized protein</fullName>
    </submittedName>
</protein>
<organism>
    <name type="scientific">Serpula lacrymans var. lacrymans (strain S7.9)</name>
    <name type="common">Dry rot fungus</name>
    <dbReference type="NCBI Taxonomy" id="578457"/>
    <lineage>
        <taxon>Eukaryota</taxon>
        <taxon>Fungi</taxon>
        <taxon>Dikarya</taxon>
        <taxon>Basidiomycota</taxon>
        <taxon>Agaricomycotina</taxon>
        <taxon>Agaricomycetes</taxon>
        <taxon>Agaricomycetidae</taxon>
        <taxon>Boletales</taxon>
        <taxon>Coniophorineae</taxon>
        <taxon>Serpulaceae</taxon>
        <taxon>Serpula</taxon>
    </lineage>
</organism>
<feature type="region of interest" description="Disordered" evidence="1">
    <location>
        <begin position="236"/>
        <end position="287"/>
    </location>
</feature>
<proteinExistence type="predicted"/>
<feature type="compositionally biased region" description="Basic and acidic residues" evidence="1">
    <location>
        <begin position="121"/>
        <end position="155"/>
    </location>
</feature>
<feature type="region of interest" description="Disordered" evidence="1">
    <location>
        <begin position="110"/>
        <end position="165"/>
    </location>
</feature>
<accession>F8NS80</accession>
<evidence type="ECO:0000256" key="1">
    <source>
        <dbReference type="SAM" id="MobiDB-lite"/>
    </source>
</evidence>
<dbReference type="EMBL" id="GL945432">
    <property type="protein sequence ID" value="EGO26389.1"/>
    <property type="molecule type" value="Genomic_DNA"/>
</dbReference>
<dbReference type="Proteomes" id="UP000008064">
    <property type="component" value="Unassembled WGS sequence"/>
</dbReference>
<gene>
    <name evidence="2" type="ORF">SERLADRAFT_463410</name>
</gene>
<dbReference type="KEGG" id="sla:SERLADRAFT_463410"/>
<dbReference type="AlphaFoldDB" id="F8NS80"/>
<dbReference type="HOGENOM" id="CLU_858324_0_0_1"/>
<evidence type="ECO:0000313" key="2">
    <source>
        <dbReference type="EMBL" id="EGO26389.1"/>
    </source>
</evidence>